<dbReference type="EMBL" id="JACHIH010000027">
    <property type="protein sequence ID" value="MBB5048943.1"/>
    <property type="molecule type" value="Genomic_DNA"/>
</dbReference>
<organism evidence="2 3">
    <name type="scientific">Rhodopseudomonas rhenobacensis</name>
    <dbReference type="NCBI Taxonomy" id="87461"/>
    <lineage>
        <taxon>Bacteria</taxon>
        <taxon>Pseudomonadati</taxon>
        <taxon>Pseudomonadota</taxon>
        <taxon>Alphaproteobacteria</taxon>
        <taxon>Hyphomicrobiales</taxon>
        <taxon>Nitrobacteraceae</taxon>
        <taxon>Rhodopseudomonas</taxon>
    </lineage>
</organism>
<evidence type="ECO:0000313" key="2">
    <source>
        <dbReference type="EMBL" id="MBB5048943.1"/>
    </source>
</evidence>
<reference evidence="2 3" key="1">
    <citation type="submission" date="2020-08" db="EMBL/GenBank/DDBJ databases">
        <title>Genomic Encyclopedia of Type Strains, Phase IV (KMG-IV): sequencing the most valuable type-strain genomes for metagenomic binning, comparative biology and taxonomic classification.</title>
        <authorList>
            <person name="Goeker M."/>
        </authorList>
    </citation>
    <scope>NUCLEOTIDE SEQUENCE [LARGE SCALE GENOMIC DNA]</scope>
    <source>
        <strain evidence="2 3">DSM 12706</strain>
    </source>
</reference>
<evidence type="ECO:0000313" key="3">
    <source>
        <dbReference type="Proteomes" id="UP000542353"/>
    </source>
</evidence>
<gene>
    <name evidence="2" type="ORF">HNR60_003714</name>
</gene>
<protein>
    <submittedName>
        <fullName evidence="2">Microcystin-dependent protein</fullName>
    </submittedName>
</protein>
<dbReference type="InterPro" id="IPR037053">
    <property type="entry name" value="Phage_tail_collar_dom_sf"/>
</dbReference>
<dbReference type="Proteomes" id="UP000542353">
    <property type="component" value="Unassembled WGS sequence"/>
</dbReference>
<evidence type="ECO:0000259" key="1">
    <source>
        <dbReference type="Pfam" id="PF07484"/>
    </source>
</evidence>
<name>A0A7W7Z6V2_9BRAD</name>
<sequence length="176" mass="18251">MSDPYVGEIRLFGFPRVPTGWLACDGSQRSIAEYEVLYAVIGTTFGGDGVNVFNVPDLRGRVPISQGTGAGGLTPRVLGQAAGAPEQTLLDQNTPRHSHPLIATTNAGTTATPGDTVHLAAATPDTFKLYAPDPSSTVALAACVVPAGSNMPHDNMMPSLAGNFCIAWVGVFPSQN</sequence>
<feature type="domain" description="Phage tail collar" evidence="1">
    <location>
        <begin position="7"/>
        <end position="63"/>
    </location>
</feature>
<dbReference type="SUPFAM" id="SSF88874">
    <property type="entry name" value="Receptor-binding domain of short tail fibre protein gp12"/>
    <property type="match status" value="1"/>
</dbReference>
<keyword evidence="3" id="KW-1185">Reference proteome</keyword>
<dbReference type="RefSeq" id="WP_184260353.1">
    <property type="nucleotide sequence ID" value="NZ_JACHIH010000027.1"/>
</dbReference>
<dbReference type="Gene3D" id="3.90.1340.10">
    <property type="entry name" value="Phage tail collar domain"/>
    <property type="match status" value="1"/>
</dbReference>
<dbReference type="AlphaFoldDB" id="A0A7W7Z6V2"/>
<dbReference type="Pfam" id="PF07484">
    <property type="entry name" value="Collar"/>
    <property type="match status" value="1"/>
</dbReference>
<proteinExistence type="predicted"/>
<comment type="caution">
    <text evidence="2">The sequence shown here is derived from an EMBL/GenBank/DDBJ whole genome shotgun (WGS) entry which is preliminary data.</text>
</comment>
<accession>A0A7W7Z6V2</accession>
<dbReference type="InterPro" id="IPR011083">
    <property type="entry name" value="Phage_tail_collar_dom"/>
</dbReference>